<sequence>MSIVPGVLQMKPLRVAIVGSGPSGFFAAGNLLEQDDIDVQVDVFDRLPTPFGLVRYGVAPDHPAIKSVTKIFDRTAQHENFRYFGNVEVATDVTAAELAQWYDAVIYAIGASGGRRLEVDGAWLPGNHPSSDFVGWYNGHPDRRDLDVDLAVERAVVIGNGNVALDAARILVTDTDKLSGTDMAEHALEALHGSSVREVVVLGRRGAEHAAFTPSEVAELGKLPGVDVIVDPADVPAEDKERDKARPPVERNNLKQLRKLAAQEPTGADRRIVLKFLRSVVGIGGEDRVRSVSVATNELVAGEDGAVEAQPTGTVAELDAGLVIHAVGYHGTPIPGIPFDTERGVFRNAESRIVGYDGAPLPGHYVVGWIKRGPSGVIPTNRDCARDTVAVLLSDVAEGRFTPSGFDGAQVERFIVDRVPNLVEYDGWIAIDAHETALAEEDERPRVKLTSVDAMIDAAQAAAE</sequence>
<dbReference type="Gene3D" id="3.50.50.60">
    <property type="entry name" value="FAD/NAD(P)-binding domain"/>
    <property type="match status" value="1"/>
</dbReference>
<evidence type="ECO:0000256" key="3">
    <source>
        <dbReference type="ARBA" id="ARBA00013223"/>
    </source>
</evidence>
<dbReference type="SUPFAM" id="SSF51971">
    <property type="entry name" value="Nucleotide-binding domain"/>
    <property type="match status" value="2"/>
</dbReference>
<keyword evidence="7" id="KW-0560">Oxidoreductase</keyword>
<dbReference type="PANTHER" id="PTHR48467">
    <property type="entry name" value="GLUTAMATE SYNTHASE 1 [NADH], CHLOROPLASTIC-LIKE"/>
    <property type="match status" value="1"/>
</dbReference>
<dbReference type="PIRSF" id="PIRSF000362">
    <property type="entry name" value="FNR"/>
    <property type="match status" value="1"/>
</dbReference>
<dbReference type="InterPro" id="IPR055275">
    <property type="entry name" value="Ferredox_Rdtase"/>
</dbReference>
<evidence type="ECO:0000256" key="9">
    <source>
        <dbReference type="PIRSR" id="PIRSR000362-1"/>
    </source>
</evidence>
<keyword evidence="6 10" id="KW-0521">NADP</keyword>
<dbReference type="PANTHER" id="PTHR48467:SF1">
    <property type="entry name" value="GLUTAMATE SYNTHASE 1 [NADH], CHLOROPLASTIC-LIKE"/>
    <property type="match status" value="1"/>
</dbReference>
<dbReference type="EMBL" id="FNLF01000002">
    <property type="protein sequence ID" value="SDR16202.1"/>
    <property type="molecule type" value="Genomic_DNA"/>
</dbReference>
<dbReference type="AlphaFoldDB" id="A0A1H1GSJ3"/>
<feature type="binding site" evidence="9">
    <location>
        <begin position="376"/>
        <end position="378"/>
    </location>
    <ligand>
        <name>FAD</name>
        <dbReference type="ChEBI" id="CHEBI:57692"/>
    </ligand>
</feature>
<feature type="binding site" evidence="9">
    <location>
        <position position="89"/>
    </location>
    <ligand>
        <name>FAD</name>
        <dbReference type="ChEBI" id="CHEBI:57692"/>
    </ligand>
</feature>
<keyword evidence="13" id="KW-1185">Reference proteome</keyword>
<name>A0A1H1GSJ3_9ACTN</name>
<evidence type="ECO:0000256" key="8">
    <source>
        <dbReference type="ARBA" id="ARBA00047776"/>
    </source>
</evidence>
<feature type="binding site" evidence="9">
    <location>
        <position position="53"/>
    </location>
    <ligand>
        <name>FAD</name>
        <dbReference type="ChEBI" id="CHEBI:57692"/>
    </ligand>
</feature>
<evidence type="ECO:0000259" key="11">
    <source>
        <dbReference type="Pfam" id="PF07992"/>
    </source>
</evidence>
<feature type="binding site" evidence="9">
    <location>
        <position position="369"/>
    </location>
    <ligand>
        <name>FAD</name>
        <dbReference type="ChEBI" id="CHEBI:57692"/>
    </ligand>
</feature>
<dbReference type="RefSeq" id="WP_331711124.1">
    <property type="nucleotide sequence ID" value="NZ_FNLF01000002.1"/>
</dbReference>
<feature type="domain" description="FAD/NAD(P)-binding" evidence="11">
    <location>
        <begin position="14"/>
        <end position="171"/>
    </location>
</feature>
<proteinExistence type="inferred from homology"/>
<dbReference type="Pfam" id="PF07992">
    <property type="entry name" value="Pyr_redox_2"/>
    <property type="match status" value="1"/>
</dbReference>
<dbReference type="InterPro" id="IPR021163">
    <property type="entry name" value="Ferredox_Rdtase_adrenod"/>
</dbReference>
<comment type="similarity">
    <text evidence="2">Belongs to the ferredoxin--NADP reductase type 1 family.</text>
</comment>
<gene>
    <name evidence="12" type="ORF">SAMN04489765_3543</name>
</gene>
<organism evidence="12 13">
    <name type="scientific">Tsukamurella pulmonis</name>
    <dbReference type="NCBI Taxonomy" id="47312"/>
    <lineage>
        <taxon>Bacteria</taxon>
        <taxon>Bacillati</taxon>
        <taxon>Actinomycetota</taxon>
        <taxon>Actinomycetes</taxon>
        <taxon>Mycobacteriales</taxon>
        <taxon>Tsukamurellaceae</taxon>
        <taxon>Tsukamurella</taxon>
    </lineage>
</organism>
<reference evidence="13" key="1">
    <citation type="submission" date="2016-10" db="EMBL/GenBank/DDBJ databases">
        <authorList>
            <person name="Varghese N."/>
            <person name="Submissions S."/>
        </authorList>
    </citation>
    <scope>NUCLEOTIDE SEQUENCE [LARGE SCALE GENOMIC DNA]</scope>
    <source>
        <strain evidence="13">DSM 44142</strain>
    </source>
</reference>
<dbReference type="Gene3D" id="3.40.50.720">
    <property type="entry name" value="NAD(P)-binding Rossmann-like Domain"/>
    <property type="match status" value="1"/>
</dbReference>
<feature type="binding site" evidence="10">
    <location>
        <position position="376"/>
    </location>
    <ligand>
        <name>NADP(+)</name>
        <dbReference type="ChEBI" id="CHEBI:58349"/>
    </ligand>
</feature>
<dbReference type="GO" id="GO:0004324">
    <property type="term" value="F:ferredoxin-NADP+ reductase activity"/>
    <property type="evidence" value="ECO:0007669"/>
    <property type="project" value="UniProtKB-EC"/>
</dbReference>
<feature type="binding site" evidence="10">
    <location>
        <begin position="160"/>
        <end position="163"/>
    </location>
    <ligand>
        <name>NADP(+)</name>
        <dbReference type="ChEBI" id="CHEBI:58349"/>
    </ligand>
</feature>
<dbReference type="Proteomes" id="UP000183053">
    <property type="component" value="Unassembled WGS sequence"/>
</dbReference>
<dbReference type="EC" id="1.18.1.2" evidence="3"/>
<protein>
    <recommendedName>
        <fullName evidence="3">ferredoxin--NADP(+) reductase</fullName>
        <ecNumber evidence="3">1.18.1.2</ecNumber>
    </recommendedName>
</protein>
<evidence type="ECO:0000313" key="12">
    <source>
        <dbReference type="EMBL" id="SDR16202.1"/>
    </source>
</evidence>
<feature type="binding site" evidence="10">
    <location>
        <position position="216"/>
    </location>
    <ligand>
        <name>NADP(+)</name>
        <dbReference type="ChEBI" id="CHEBI:58349"/>
    </ligand>
</feature>
<evidence type="ECO:0000256" key="1">
    <source>
        <dbReference type="ARBA" id="ARBA00001974"/>
    </source>
</evidence>
<keyword evidence="5 9" id="KW-0274">FAD</keyword>
<dbReference type="InterPro" id="IPR023753">
    <property type="entry name" value="FAD/NAD-binding_dom"/>
</dbReference>
<evidence type="ECO:0000256" key="6">
    <source>
        <dbReference type="ARBA" id="ARBA00022857"/>
    </source>
</evidence>
<accession>A0A1H1GSJ3</accession>
<evidence type="ECO:0000256" key="2">
    <source>
        <dbReference type="ARBA" id="ARBA00008312"/>
    </source>
</evidence>
<comment type="catalytic activity">
    <reaction evidence="8">
        <text>2 reduced [2Fe-2S]-[ferredoxin] + NADP(+) + H(+) = 2 oxidized [2Fe-2S]-[ferredoxin] + NADPH</text>
        <dbReference type="Rhea" id="RHEA:20125"/>
        <dbReference type="Rhea" id="RHEA-COMP:10000"/>
        <dbReference type="Rhea" id="RHEA-COMP:10001"/>
        <dbReference type="ChEBI" id="CHEBI:15378"/>
        <dbReference type="ChEBI" id="CHEBI:33737"/>
        <dbReference type="ChEBI" id="CHEBI:33738"/>
        <dbReference type="ChEBI" id="CHEBI:57783"/>
        <dbReference type="ChEBI" id="CHEBI:58349"/>
        <dbReference type="EC" id="1.18.1.2"/>
    </reaction>
</comment>
<evidence type="ECO:0000256" key="10">
    <source>
        <dbReference type="PIRSR" id="PIRSR000362-2"/>
    </source>
</evidence>
<keyword evidence="4" id="KW-0285">Flavoprotein</keyword>
<comment type="cofactor">
    <cofactor evidence="1 9">
        <name>FAD</name>
        <dbReference type="ChEBI" id="CHEBI:57692"/>
    </cofactor>
</comment>
<dbReference type="InterPro" id="IPR036188">
    <property type="entry name" value="FAD/NAD-bd_sf"/>
</dbReference>
<dbReference type="PRINTS" id="PR00419">
    <property type="entry name" value="ADXRDTASE"/>
</dbReference>
<feature type="binding site" evidence="10">
    <location>
        <begin position="204"/>
        <end position="205"/>
    </location>
    <ligand>
        <name>NADP(+)</name>
        <dbReference type="ChEBI" id="CHEBI:58349"/>
    </ligand>
</feature>
<evidence type="ECO:0000313" key="13">
    <source>
        <dbReference type="Proteomes" id="UP000183053"/>
    </source>
</evidence>
<feature type="binding site" evidence="9">
    <location>
        <position position="23"/>
    </location>
    <ligand>
        <name>FAD</name>
        <dbReference type="ChEBI" id="CHEBI:57692"/>
    </ligand>
</feature>
<evidence type="ECO:0000256" key="5">
    <source>
        <dbReference type="ARBA" id="ARBA00022827"/>
    </source>
</evidence>
<evidence type="ECO:0000256" key="4">
    <source>
        <dbReference type="ARBA" id="ARBA00022630"/>
    </source>
</evidence>
<dbReference type="STRING" id="47312.SAMN04489765_3543"/>
<evidence type="ECO:0000256" key="7">
    <source>
        <dbReference type="ARBA" id="ARBA00023002"/>
    </source>
</evidence>